<gene>
    <name evidence="1" type="ORF">KME15_19880</name>
</gene>
<sequence>MSHKVAQRVPCQAIASPRNQQRIETVERQIKENRPYTETLNLLRCLGVSMGKSKDHK</sequence>
<reference evidence="1" key="1">
    <citation type="submission" date="2021-05" db="EMBL/GenBank/DDBJ databases">
        <authorList>
            <person name="Pietrasiak N."/>
            <person name="Ward R."/>
            <person name="Stajich J.E."/>
            <person name="Kurbessoian T."/>
        </authorList>
    </citation>
    <scope>NUCLEOTIDE SEQUENCE</scope>
    <source>
        <strain evidence="1">UHER 2000/2452</strain>
    </source>
</reference>
<proteinExistence type="predicted"/>
<dbReference type="EMBL" id="JAHHHD010000028">
    <property type="protein sequence ID" value="MBW4660941.1"/>
    <property type="molecule type" value="Genomic_DNA"/>
</dbReference>
<comment type="caution">
    <text evidence="1">The sequence shown here is derived from an EMBL/GenBank/DDBJ whole genome shotgun (WGS) entry which is preliminary data.</text>
</comment>
<evidence type="ECO:0000313" key="2">
    <source>
        <dbReference type="Proteomes" id="UP000757435"/>
    </source>
</evidence>
<protein>
    <submittedName>
        <fullName evidence="1">Uncharacterized protein</fullName>
    </submittedName>
</protein>
<dbReference type="Proteomes" id="UP000757435">
    <property type="component" value="Unassembled WGS sequence"/>
</dbReference>
<accession>A0A951QE23</accession>
<dbReference type="AlphaFoldDB" id="A0A951QE23"/>
<reference evidence="1" key="2">
    <citation type="journal article" date="2022" name="Microbiol. Resour. Announc.">
        <title>Metagenome Sequencing to Explore Phylogenomics of Terrestrial Cyanobacteria.</title>
        <authorList>
            <person name="Ward R.D."/>
            <person name="Stajich J.E."/>
            <person name="Johansen J.R."/>
            <person name="Huntemann M."/>
            <person name="Clum A."/>
            <person name="Foster B."/>
            <person name="Foster B."/>
            <person name="Roux S."/>
            <person name="Palaniappan K."/>
            <person name="Varghese N."/>
            <person name="Mukherjee S."/>
            <person name="Reddy T.B.K."/>
            <person name="Daum C."/>
            <person name="Copeland A."/>
            <person name="Chen I.A."/>
            <person name="Ivanova N.N."/>
            <person name="Kyrpides N.C."/>
            <person name="Shapiro N."/>
            <person name="Eloe-Fadrosh E.A."/>
            <person name="Pietrasiak N."/>
        </authorList>
    </citation>
    <scope>NUCLEOTIDE SEQUENCE</scope>
    <source>
        <strain evidence="1">UHER 2000/2452</strain>
    </source>
</reference>
<evidence type="ECO:0000313" key="1">
    <source>
        <dbReference type="EMBL" id="MBW4660941.1"/>
    </source>
</evidence>
<organism evidence="1 2">
    <name type="scientific">Drouetiella hepatica Uher 2000/2452</name>
    <dbReference type="NCBI Taxonomy" id="904376"/>
    <lineage>
        <taxon>Bacteria</taxon>
        <taxon>Bacillati</taxon>
        <taxon>Cyanobacteriota</taxon>
        <taxon>Cyanophyceae</taxon>
        <taxon>Oculatellales</taxon>
        <taxon>Oculatellaceae</taxon>
        <taxon>Drouetiella</taxon>
    </lineage>
</organism>
<name>A0A951QE23_9CYAN</name>